<evidence type="ECO:0000313" key="3">
    <source>
        <dbReference type="Proteomes" id="UP000826234"/>
    </source>
</evidence>
<feature type="compositionally biased region" description="Basic residues" evidence="1">
    <location>
        <begin position="108"/>
        <end position="119"/>
    </location>
</feature>
<feature type="compositionally biased region" description="Basic and acidic residues" evidence="1">
    <location>
        <begin position="120"/>
        <end position="140"/>
    </location>
</feature>
<reference evidence="2 3" key="1">
    <citation type="journal article" date="2022" name="Gigascience">
        <title>A chromosome-level genome assembly and annotation of the desert horned lizard, Phrynosoma platyrhinos, provides insight into chromosomal rearrangements among reptiles.</title>
        <authorList>
            <person name="Koochekian N."/>
            <person name="Ascanio A."/>
            <person name="Farleigh K."/>
            <person name="Card D.C."/>
            <person name="Schield D.R."/>
            <person name="Castoe T.A."/>
            <person name="Jezkova T."/>
        </authorList>
    </citation>
    <scope>NUCLEOTIDE SEQUENCE [LARGE SCALE GENOMIC DNA]</scope>
    <source>
        <strain evidence="2">NK-2021</strain>
    </source>
</reference>
<dbReference type="Proteomes" id="UP000826234">
    <property type="component" value="Unassembled WGS sequence"/>
</dbReference>
<feature type="region of interest" description="Disordered" evidence="1">
    <location>
        <begin position="1"/>
        <end position="148"/>
    </location>
</feature>
<proteinExistence type="predicted"/>
<gene>
    <name evidence="2" type="ORF">JD844_009983</name>
</gene>
<organism evidence="2 3">
    <name type="scientific">Phrynosoma platyrhinos</name>
    <name type="common">Desert horned lizard</name>
    <dbReference type="NCBI Taxonomy" id="52577"/>
    <lineage>
        <taxon>Eukaryota</taxon>
        <taxon>Metazoa</taxon>
        <taxon>Chordata</taxon>
        <taxon>Craniata</taxon>
        <taxon>Vertebrata</taxon>
        <taxon>Euteleostomi</taxon>
        <taxon>Lepidosauria</taxon>
        <taxon>Squamata</taxon>
        <taxon>Bifurcata</taxon>
        <taxon>Unidentata</taxon>
        <taxon>Episquamata</taxon>
        <taxon>Toxicofera</taxon>
        <taxon>Iguania</taxon>
        <taxon>Phrynosomatidae</taxon>
        <taxon>Phrynosomatinae</taxon>
        <taxon>Phrynosoma</taxon>
    </lineage>
</organism>
<feature type="compositionally biased region" description="Basic residues" evidence="1">
    <location>
        <begin position="42"/>
        <end position="53"/>
    </location>
</feature>
<feature type="compositionally biased region" description="Low complexity" evidence="1">
    <location>
        <begin position="187"/>
        <end position="198"/>
    </location>
</feature>
<name>A0ABQ7TGJ7_PHRPL</name>
<feature type="region of interest" description="Disordered" evidence="1">
    <location>
        <begin position="172"/>
        <end position="206"/>
    </location>
</feature>
<feature type="compositionally biased region" description="Polar residues" evidence="1">
    <location>
        <begin position="54"/>
        <end position="75"/>
    </location>
</feature>
<sequence>METPRKPQSGKEDPSLLMSYRWQTVLQNGEKDPAMDHGTAGSRRRGRLQKWKRTQSQPETELPQPSTEKPSSAFPQENRAVTKRSVFQRAFSAPTKMPKNHEGSNKLSLRKYLRSMSHRKNQEGTPRSERETREATKGDESSVQLAPGVTPDAHLWDVATVSLLDRQLVVLGREEEGLLQNRNRTNSSISESSSLYPSGNQRDSGE</sequence>
<comment type="caution">
    <text evidence="2">The sequence shown here is derived from an EMBL/GenBank/DDBJ whole genome shotgun (WGS) entry which is preliminary data.</text>
</comment>
<keyword evidence="3" id="KW-1185">Reference proteome</keyword>
<accession>A0ABQ7TGJ7</accession>
<dbReference type="EMBL" id="JAIPUX010000439">
    <property type="protein sequence ID" value="KAH0628624.1"/>
    <property type="molecule type" value="Genomic_DNA"/>
</dbReference>
<evidence type="ECO:0000256" key="1">
    <source>
        <dbReference type="SAM" id="MobiDB-lite"/>
    </source>
</evidence>
<protein>
    <submittedName>
        <fullName evidence="2">Uncharacterized protein</fullName>
    </submittedName>
</protein>
<evidence type="ECO:0000313" key="2">
    <source>
        <dbReference type="EMBL" id="KAH0628624.1"/>
    </source>
</evidence>